<feature type="region of interest" description="Disordered" evidence="1">
    <location>
        <begin position="1"/>
        <end position="22"/>
    </location>
</feature>
<accession>A0A918M183</accession>
<protein>
    <submittedName>
        <fullName evidence="2">Uncharacterized protein</fullName>
    </submittedName>
</protein>
<reference evidence="2" key="2">
    <citation type="submission" date="2020-09" db="EMBL/GenBank/DDBJ databases">
        <authorList>
            <person name="Sun Q."/>
            <person name="Ohkuma M."/>
        </authorList>
    </citation>
    <scope>NUCLEOTIDE SEQUENCE</scope>
    <source>
        <strain evidence="2">JCM 4125</strain>
    </source>
</reference>
<dbReference type="RefSeq" id="WP_189718410.1">
    <property type="nucleotide sequence ID" value="NZ_BMSA01000060.1"/>
</dbReference>
<dbReference type="AlphaFoldDB" id="A0A918M183"/>
<name>A0A918M183_9ACTN</name>
<dbReference type="EMBL" id="BMSA01000060">
    <property type="protein sequence ID" value="GGT99178.1"/>
    <property type="molecule type" value="Genomic_DNA"/>
</dbReference>
<feature type="compositionally biased region" description="Polar residues" evidence="1">
    <location>
        <begin position="1"/>
        <end position="12"/>
    </location>
</feature>
<evidence type="ECO:0000313" key="2">
    <source>
        <dbReference type="EMBL" id="GGT99178.1"/>
    </source>
</evidence>
<keyword evidence="3" id="KW-1185">Reference proteome</keyword>
<comment type="caution">
    <text evidence="2">The sequence shown here is derived from an EMBL/GenBank/DDBJ whole genome shotgun (WGS) entry which is preliminary data.</text>
</comment>
<gene>
    <name evidence="2" type="ORF">GCM10010226_90370</name>
</gene>
<reference evidence="2" key="1">
    <citation type="journal article" date="2014" name="Int. J. Syst. Evol. Microbiol.">
        <title>Complete genome sequence of Corynebacterium casei LMG S-19264T (=DSM 44701T), isolated from a smear-ripened cheese.</title>
        <authorList>
            <consortium name="US DOE Joint Genome Institute (JGI-PGF)"/>
            <person name="Walter F."/>
            <person name="Albersmeier A."/>
            <person name="Kalinowski J."/>
            <person name="Ruckert C."/>
        </authorList>
    </citation>
    <scope>NUCLEOTIDE SEQUENCE</scope>
    <source>
        <strain evidence="2">JCM 4125</strain>
    </source>
</reference>
<sequence length="85" mass="9067">MQSPLDQANSAPPGSAGLSGPTWLVTSGIAPARFDTARSLEMRGQSMAAAGREDAVALYTQALEQHSSVSAVDAERVWRRLEEPR</sequence>
<proteinExistence type="predicted"/>
<evidence type="ECO:0000256" key="1">
    <source>
        <dbReference type="SAM" id="MobiDB-lite"/>
    </source>
</evidence>
<organism evidence="2 3">
    <name type="scientific">Streptomyces phaeofaciens</name>
    <dbReference type="NCBI Taxonomy" id="68254"/>
    <lineage>
        <taxon>Bacteria</taxon>
        <taxon>Bacillati</taxon>
        <taxon>Actinomycetota</taxon>
        <taxon>Actinomycetes</taxon>
        <taxon>Kitasatosporales</taxon>
        <taxon>Streptomycetaceae</taxon>
        <taxon>Streptomyces</taxon>
    </lineage>
</organism>
<evidence type="ECO:0000313" key="3">
    <source>
        <dbReference type="Proteomes" id="UP000646776"/>
    </source>
</evidence>
<dbReference type="Proteomes" id="UP000646776">
    <property type="component" value="Unassembled WGS sequence"/>
</dbReference>